<name>C1BPM0_CALRO</name>
<comment type="subunit">
    <text evidence="1">Heterohexamer.</text>
</comment>
<keyword evidence="1" id="KW-0813">Transport</keyword>
<dbReference type="GO" id="GO:0015031">
    <property type="term" value="P:protein transport"/>
    <property type="evidence" value="ECO:0007669"/>
    <property type="project" value="UniProtKB-KW"/>
</dbReference>
<dbReference type="EMBL" id="BT076549">
    <property type="protein sequence ID" value="ACO10973.1"/>
    <property type="molecule type" value="mRNA"/>
</dbReference>
<dbReference type="InterPro" id="IPR035427">
    <property type="entry name" value="Tim10-like_dom_sf"/>
</dbReference>
<comment type="domain">
    <text evidence="1">The twin CX3C motif contains 4 conserved Cys residues that form 2 disulfide bonds in the mitochondrial intermembrane space.</text>
</comment>
<keyword evidence="1" id="KW-0811">Translocation</keyword>
<comment type="similarity">
    <text evidence="1">Belongs to the small Tim family.</text>
</comment>
<evidence type="ECO:0000313" key="4">
    <source>
        <dbReference type="EMBL" id="ACO10973.1"/>
    </source>
</evidence>
<gene>
    <name evidence="4" type="primary">TIM8</name>
</gene>
<keyword evidence="1" id="KW-0496">Mitochondrion</keyword>
<keyword evidence="1" id="KW-0999">Mitochondrion inner membrane</keyword>
<dbReference type="Pfam" id="PF02953">
    <property type="entry name" value="zf-Tim10_DDP"/>
    <property type="match status" value="1"/>
</dbReference>
<protein>
    <recommendedName>
        <fullName evidence="1">Mitochondrial import inner membrane translocase subunit</fullName>
    </recommendedName>
</protein>
<dbReference type="SUPFAM" id="SSF144122">
    <property type="entry name" value="Tim10-like"/>
    <property type="match status" value="1"/>
</dbReference>
<dbReference type="GO" id="GO:0005743">
    <property type="term" value="C:mitochondrial inner membrane"/>
    <property type="evidence" value="ECO:0007669"/>
    <property type="project" value="UniProtKB-SubCell"/>
</dbReference>
<reference evidence="4" key="1">
    <citation type="submission" date="2009-03" db="EMBL/GenBank/DDBJ databases">
        <title>Caligus rogercresseyi ESTs and full-length cDNAs.</title>
        <authorList>
            <person name="Yasuike M."/>
            <person name="von Schalburg K."/>
            <person name="Cooper G."/>
            <person name="Leong J."/>
            <person name="Jones S.R.M."/>
            <person name="Koop B.F."/>
        </authorList>
    </citation>
    <scope>NUCLEOTIDE SEQUENCE</scope>
    <source>
        <tissue evidence="4">Whole tissue</tissue>
    </source>
</reference>
<organism evidence="4">
    <name type="scientific">Caligus rogercresseyi</name>
    <name type="common">Sea louse</name>
    <dbReference type="NCBI Taxonomy" id="217165"/>
    <lineage>
        <taxon>Eukaryota</taxon>
        <taxon>Metazoa</taxon>
        <taxon>Ecdysozoa</taxon>
        <taxon>Arthropoda</taxon>
        <taxon>Crustacea</taxon>
        <taxon>Multicrustacea</taxon>
        <taxon>Hexanauplia</taxon>
        <taxon>Copepoda</taxon>
        <taxon>Siphonostomatoida</taxon>
        <taxon>Caligidae</taxon>
        <taxon>Caligus</taxon>
    </lineage>
</organism>
<keyword evidence="1" id="KW-0472">Membrane</keyword>
<evidence type="ECO:0000259" key="3">
    <source>
        <dbReference type="Pfam" id="PF02953"/>
    </source>
</evidence>
<dbReference type="InterPro" id="IPR004217">
    <property type="entry name" value="Tim10-like"/>
</dbReference>
<evidence type="ECO:0000256" key="1">
    <source>
        <dbReference type="RuleBase" id="RU367043"/>
    </source>
</evidence>
<feature type="domain" description="Tim10-like" evidence="3">
    <location>
        <begin position="54"/>
        <end position="115"/>
    </location>
</feature>
<keyword evidence="1" id="KW-0143">Chaperone</keyword>
<dbReference type="Gene3D" id="1.10.287.810">
    <property type="entry name" value="Mitochondrial import inner membrane translocase subunit tim13 like domains"/>
    <property type="match status" value="1"/>
</dbReference>
<evidence type="ECO:0000256" key="2">
    <source>
        <dbReference type="SAM" id="MobiDB-lite"/>
    </source>
</evidence>
<comment type="subcellular location">
    <subcellularLocation>
        <location evidence="1">Mitochondrion inner membrane</location>
        <topology evidence="1">Peripheral membrane protein</topology>
        <orientation evidence="1">Intermembrane side</orientation>
    </subcellularLocation>
</comment>
<feature type="region of interest" description="Disordered" evidence="2">
    <location>
        <begin position="1"/>
        <end position="44"/>
    </location>
</feature>
<accession>C1BPM0</accession>
<dbReference type="AlphaFoldDB" id="C1BPM0"/>
<comment type="function">
    <text evidence="1">Mitochondrial intermembrane chaperone that participates in the import and insertion of some multi-pass transmembrane proteins into the mitochondrial inner membrane. Also required for the transfer of beta-barrel precursors from the TOM complex to the sorting and assembly machinery (SAM complex) of the outer membrane. Acts as a chaperone-like protein that protects the hydrophobic precursors from aggregation and guide them through the mitochondrial intermembrane space.</text>
</comment>
<keyword evidence="1" id="KW-0653">Protein transport</keyword>
<sequence>MGFFGGSSDSDKRSGETLDLSDGWDSSDSKLRTPSFSTGMDDFGSESTMDIQTFVQTEQQRQQILEQVHKLNDVCWKTCVSSVSSSLGSRTETCLTNCTERFVDTTLLITQRFAQLASKMQGH</sequence>
<proteinExistence type="evidence at transcript level"/>
<keyword evidence="1" id="KW-1015">Disulfide bond</keyword>